<accession>H3ASR7</accession>
<dbReference type="GO" id="GO:0034237">
    <property type="term" value="F:protein kinase A regulatory subunit binding"/>
    <property type="evidence" value="ECO:0007669"/>
    <property type="project" value="TreeGrafter"/>
</dbReference>
<reference evidence="10" key="1">
    <citation type="submission" date="2011-08" db="EMBL/GenBank/DDBJ databases">
        <title>The draft genome of Latimeria chalumnae.</title>
        <authorList>
            <person name="Di Palma F."/>
            <person name="Alfoldi J."/>
            <person name="Johnson J."/>
            <person name="Berlin A."/>
            <person name="Gnerre S."/>
            <person name="Jaffe D."/>
            <person name="MacCallum I."/>
            <person name="Young S."/>
            <person name="Walker B.J."/>
            <person name="Lander E."/>
            <person name="Lindblad-Toh K."/>
        </authorList>
    </citation>
    <scope>NUCLEOTIDE SEQUENCE [LARGE SCALE GENOMIC DNA]</scope>
    <source>
        <strain evidence="10">Wild caught</strain>
    </source>
</reference>
<feature type="compositionally biased region" description="Polar residues" evidence="6">
    <location>
        <begin position="10"/>
        <end position="22"/>
    </location>
</feature>
<evidence type="ECO:0000259" key="8">
    <source>
        <dbReference type="Pfam" id="PF10470"/>
    </source>
</evidence>
<dbReference type="EMBL" id="AFYH01144041">
    <property type="status" value="NOT_ANNOTATED_CDS"/>
    <property type="molecule type" value="Genomic_DNA"/>
</dbReference>
<dbReference type="EMBL" id="AFYH01144037">
    <property type="status" value="NOT_ANNOTATED_CDS"/>
    <property type="molecule type" value="Genomic_DNA"/>
</dbReference>
<evidence type="ECO:0000313" key="9">
    <source>
        <dbReference type="Ensembl" id="ENSLACP00000012688.1"/>
    </source>
</evidence>
<feature type="domain" description="A-kinase anchor protein 7-like phosphoesterase" evidence="7">
    <location>
        <begin position="168"/>
        <end position="366"/>
    </location>
</feature>
<dbReference type="PANTHER" id="PTHR15934:SF6">
    <property type="entry name" value="A-KINASE ANCHOR PROTEIN 7 ISOFORM GAMMA"/>
    <property type="match status" value="1"/>
</dbReference>
<dbReference type="EMBL" id="AFYH01144039">
    <property type="status" value="NOT_ANNOTATED_CDS"/>
    <property type="molecule type" value="Genomic_DNA"/>
</dbReference>
<dbReference type="EMBL" id="AFYH01144043">
    <property type="status" value="NOT_ANNOTATED_CDS"/>
    <property type="molecule type" value="Genomic_DNA"/>
</dbReference>
<evidence type="ECO:0000256" key="5">
    <source>
        <dbReference type="ARBA" id="ARBA00038702"/>
    </source>
</evidence>
<comment type="subunit">
    <text evidence="5">Binds cAMP-dependent protein kinase (PKA). Interacts with PRKCA; only the cytoplasmic form is capable of interacting with PRKCA.</text>
</comment>
<feature type="domain" description="A-kinase anchor protein 7 RI-RII subunit-binding" evidence="8">
    <location>
        <begin position="373"/>
        <end position="426"/>
    </location>
</feature>
<dbReference type="InParanoid" id="H3ASR7"/>
<feature type="region of interest" description="Disordered" evidence="6">
    <location>
        <begin position="1"/>
        <end position="22"/>
    </location>
</feature>
<dbReference type="EMBL" id="AFYH01144044">
    <property type="status" value="NOT_ANNOTATED_CDS"/>
    <property type="molecule type" value="Genomic_DNA"/>
</dbReference>
<dbReference type="FunCoup" id="H3ASR7">
    <property type="interactions" value="244"/>
</dbReference>
<dbReference type="KEGG" id="lcm:102365344"/>
<dbReference type="FunFam" id="3.90.1140.10:FF:000004">
    <property type="entry name" value="A-kinase anchoring protein 7 isoform X1"/>
    <property type="match status" value="1"/>
</dbReference>
<proteinExistence type="predicted"/>
<dbReference type="PANTHER" id="PTHR15934">
    <property type="entry name" value="RNA 2',3'-CYCLIC PHOSPHODIESTERASE"/>
    <property type="match status" value="1"/>
</dbReference>
<dbReference type="GO" id="GO:0005634">
    <property type="term" value="C:nucleus"/>
    <property type="evidence" value="ECO:0007669"/>
    <property type="project" value="UniProtKB-SubCell"/>
</dbReference>
<feature type="region of interest" description="Disordered" evidence="6">
    <location>
        <begin position="134"/>
        <end position="165"/>
    </location>
</feature>
<dbReference type="Proteomes" id="UP000008672">
    <property type="component" value="Unassembled WGS sequence"/>
</dbReference>
<reference evidence="9" key="2">
    <citation type="submission" date="2025-08" db="UniProtKB">
        <authorList>
            <consortium name="Ensembl"/>
        </authorList>
    </citation>
    <scope>IDENTIFICATION</scope>
</reference>
<dbReference type="Pfam" id="PF10469">
    <property type="entry name" value="AKAP7_NLS"/>
    <property type="match status" value="1"/>
</dbReference>
<dbReference type="GeneID" id="102365344"/>
<dbReference type="EMBL" id="AFYH01144040">
    <property type="status" value="NOT_ANNOTATED_CDS"/>
    <property type="molecule type" value="Genomic_DNA"/>
</dbReference>
<evidence type="ECO:0000256" key="4">
    <source>
        <dbReference type="ARBA" id="ARBA00023242"/>
    </source>
</evidence>
<evidence type="ECO:0000256" key="2">
    <source>
        <dbReference type="ARBA" id="ARBA00004496"/>
    </source>
</evidence>
<dbReference type="InterPro" id="IPR019511">
    <property type="entry name" value="AKAP7_RI-RII-bd_dom"/>
</dbReference>
<evidence type="ECO:0000256" key="1">
    <source>
        <dbReference type="ARBA" id="ARBA00004123"/>
    </source>
</evidence>
<dbReference type="OMA" id="KMIMISP"/>
<keyword evidence="3" id="KW-0963">Cytoplasm</keyword>
<organism evidence="9 10">
    <name type="scientific">Latimeria chalumnae</name>
    <name type="common">Coelacanth</name>
    <dbReference type="NCBI Taxonomy" id="7897"/>
    <lineage>
        <taxon>Eukaryota</taxon>
        <taxon>Metazoa</taxon>
        <taxon>Chordata</taxon>
        <taxon>Craniata</taxon>
        <taxon>Vertebrata</taxon>
        <taxon>Euteleostomi</taxon>
        <taxon>Coelacanthiformes</taxon>
        <taxon>Coelacanthidae</taxon>
        <taxon>Latimeria</taxon>
    </lineage>
</organism>
<dbReference type="InterPro" id="IPR009097">
    <property type="entry name" value="Cyclic_Pdiesterase"/>
</dbReference>
<dbReference type="OrthoDB" id="277832at2759"/>
<keyword evidence="4" id="KW-0539">Nucleus</keyword>
<dbReference type="EMBL" id="AFYH01144042">
    <property type="status" value="NOT_ANNOTATED_CDS"/>
    <property type="molecule type" value="Genomic_DNA"/>
</dbReference>
<evidence type="ECO:0000259" key="7">
    <source>
        <dbReference type="Pfam" id="PF10469"/>
    </source>
</evidence>
<feature type="compositionally biased region" description="Basic and acidic residues" evidence="6">
    <location>
        <begin position="402"/>
        <end position="418"/>
    </location>
</feature>
<evidence type="ECO:0000256" key="6">
    <source>
        <dbReference type="SAM" id="MobiDB-lite"/>
    </source>
</evidence>
<evidence type="ECO:0000256" key="3">
    <source>
        <dbReference type="ARBA" id="ARBA00022490"/>
    </source>
</evidence>
<keyword evidence="10" id="KW-1185">Reference proteome</keyword>
<gene>
    <name evidence="9" type="primary">AKAP7</name>
</gene>
<feature type="region of interest" description="Disordered" evidence="6">
    <location>
        <begin position="399"/>
        <end position="427"/>
    </location>
</feature>
<protein>
    <submittedName>
        <fullName evidence="9">A-kinase anchoring protein 7</fullName>
    </submittedName>
</protein>
<dbReference type="STRING" id="7897.ENSLACP00000012688"/>
<dbReference type="EMBL" id="AFYH01144038">
    <property type="status" value="NOT_ANNOTATED_CDS"/>
    <property type="molecule type" value="Genomic_DNA"/>
</dbReference>
<dbReference type="Pfam" id="PF10470">
    <property type="entry name" value="AKAP7_RIRII_bdg"/>
    <property type="match status" value="1"/>
</dbReference>
<dbReference type="GO" id="GO:0005829">
    <property type="term" value="C:cytosol"/>
    <property type="evidence" value="ECO:0007669"/>
    <property type="project" value="TreeGrafter"/>
</dbReference>
<dbReference type="InterPro" id="IPR052641">
    <property type="entry name" value="AKAP7_isoform_gamma"/>
</dbReference>
<dbReference type="SUPFAM" id="SSF55144">
    <property type="entry name" value="LigT-like"/>
    <property type="match status" value="1"/>
</dbReference>
<evidence type="ECO:0000313" key="10">
    <source>
        <dbReference type="Proteomes" id="UP000008672"/>
    </source>
</evidence>
<dbReference type="Ensembl" id="ENSLACT00000012782.1">
    <property type="protein sequence ID" value="ENSLACP00000012688.1"/>
    <property type="gene ID" value="ENSLACG00000011179.1"/>
</dbReference>
<comment type="subcellular location">
    <subcellularLocation>
        <location evidence="2">Cytoplasm</location>
    </subcellularLocation>
    <subcellularLocation>
        <location evidence="1">Nucleus</location>
    </subcellularLocation>
</comment>
<dbReference type="EMBL" id="AFYH01144045">
    <property type="status" value="NOT_ANNOTATED_CDS"/>
    <property type="molecule type" value="Genomic_DNA"/>
</dbReference>
<dbReference type="eggNOG" id="KOG2814">
    <property type="taxonomic scope" value="Eukaryota"/>
</dbReference>
<sequence length="427" mass="47965">MAGSEELTCCSGNSNWQPSTLRDTGTLEGLEEVQEKAVTVKNKANKPRRKKKSTSAVRTDSLLAELPFANAEIRTEFDSTVEGLEEVQEKAVTVKNKAKKPRRKKKSTSAVCTDSLLAELPFANAEIRTEFDIPSTSERSLKKKRKRTIGGEGEDGTDHKKKKKHQHPNYFVALPITDPKIQGGILAVQDIILQKNSRLSKALIPIPCLHITLLVIYLANDEEVSMAVNALSKSKEIIEEILQGRQLVLKLEGIRNFKNEVAFVQLAEGEQMTTLGKVAETMRKVFQEEGILATDYKAFKPHLTFMKLSRSPKLCNQGIKKIDPQLYETFKDHWFGEETLQRLDLCSMLKRKQPNGYFHCETSISFGEKSRVEPDDAELVSLSKRLVENAVLRAVQQYLEETQNKSKRTDSSPAKSEEAANSNDNSK</sequence>
<dbReference type="Gene3D" id="3.90.1140.10">
    <property type="entry name" value="Cyclic phosphodiesterase"/>
    <property type="match status" value="1"/>
</dbReference>
<dbReference type="GO" id="GO:0010738">
    <property type="term" value="P:regulation of protein kinase A signaling"/>
    <property type="evidence" value="ECO:0007669"/>
    <property type="project" value="TreeGrafter"/>
</dbReference>
<dbReference type="EMBL" id="AFYH01144046">
    <property type="status" value="NOT_ANNOTATED_CDS"/>
    <property type="molecule type" value="Genomic_DNA"/>
</dbReference>
<dbReference type="GeneTree" id="ENSGT00390000012756"/>
<reference evidence="9" key="3">
    <citation type="submission" date="2025-09" db="UniProtKB">
        <authorList>
            <consortium name="Ensembl"/>
        </authorList>
    </citation>
    <scope>IDENTIFICATION</scope>
</reference>
<dbReference type="Bgee" id="ENSLACG00000011179">
    <property type="expression patterns" value="Expressed in muscle tissue and 2 other cell types or tissues"/>
</dbReference>
<dbReference type="AlphaFoldDB" id="H3ASR7"/>
<dbReference type="InterPro" id="IPR019510">
    <property type="entry name" value="AKAP7-like_phosphoesterase"/>
</dbReference>
<name>H3ASR7_LATCH</name>
<dbReference type="HOGENOM" id="CLU_052186_0_0_1"/>